<evidence type="ECO:0000313" key="1">
    <source>
        <dbReference type="EMBL" id="KAB2931360.1"/>
    </source>
</evidence>
<gene>
    <name evidence="1" type="ORF">F9K24_14060</name>
</gene>
<dbReference type="EMBL" id="WBUI01000014">
    <property type="protein sequence ID" value="KAB2931360.1"/>
    <property type="molecule type" value="Genomic_DNA"/>
</dbReference>
<evidence type="ECO:0000313" key="2">
    <source>
        <dbReference type="Proteomes" id="UP000460298"/>
    </source>
</evidence>
<sequence>MYRFALVVLISLVLLPELALAGPKEGISAEFRAVEEGIRKRKHDPDVLQKTLEDNLVRAMRSAIRRRFYEDEKKHLEGLTPENITWEKTFSDNVYFVKFRYFIVRFDFARDPRLFIQAPLYEKFLILDEFEGDSHKNETPAKPQ</sequence>
<dbReference type="AlphaFoldDB" id="A0A833LWG1"/>
<dbReference type="NCBIfam" id="NF047613">
    <property type="entry name" value="LIC11625_fam"/>
    <property type="match status" value="1"/>
</dbReference>
<dbReference type="Proteomes" id="UP000460298">
    <property type="component" value="Unassembled WGS sequence"/>
</dbReference>
<reference evidence="1 2" key="1">
    <citation type="submission" date="2019-10" db="EMBL/GenBank/DDBJ databases">
        <title>Extracellular Electron Transfer in a Candidatus Methanoperedens spp. Enrichment Culture.</title>
        <authorList>
            <person name="Berger S."/>
            <person name="Rangel Shaw D."/>
            <person name="Berben T."/>
            <person name="In 'T Zandt M."/>
            <person name="Frank J."/>
            <person name="Reimann J."/>
            <person name="Jetten M.S.M."/>
            <person name="Welte C.U."/>
        </authorList>
    </citation>
    <scope>NUCLEOTIDE SEQUENCE [LARGE SCALE GENOMIC DNA]</scope>
    <source>
        <strain evidence="1">SB12</strain>
    </source>
</reference>
<accession>A0A833LWG1</accession>
<name>A0A833LWG1_9LEPT</name>
<proteinExistence type="predicted"/>
<comment type="caution">
    <text evidence="1">The sequence shown here is derived from an EMBL/GenBank/DDBJ whole genome shotgun (WGS) entry which is preliminary data.</text>
</comment>
<organism evidence="1 2">
    <name type="scientific">Leptonema illini</name>
    <dbReference type="NCBI Taxonomy" id="183"/>
    <lineage>
        <taxon>Bacteria</taxon>
        <taxon>Pseudomonadati</taxon>
        <taxon>Spirochaetota</taxon>
        <taxon>Spirochaetia</taxon>
        <taxon>Leptospirales</taxon>
        <taxon>Leptospiraceae</taxon>
        <taxon>Leptonema</taxon>
    </lineage>
</organism>
<protein>
    <submittedName>
        <fullName evidence="1">Uncharacterized protein</fullName>
    </submittedName>
</protein>